<dbReference type="NCBIfam" id="TIGR01822">
    <property type="entry name" value="2am3keto_CoA"/>
    <property type="match status" value="1"/>
</dbReference>
<comment type="catalytic activity">
    <reaction evidence="6">
        <text>glycine + acetyl-CoA = (2S)-2-amino-3-oxobutanoate + CoA</text>
        <dbReference type="Rhea" id="RHEA:20736"/>
        <dbReference type="ChEBI" id="CHEBI:57287"/>
        <dbReference type="ChEBI" id="CHEBI:57288"/>
        <dbReference type="ChEBI" id="CHEBI:57305"/>
        <dbReference type="ChEBI" id="CHEBI:78948"/>
        <dbReference type="EC" id="2.3.1.29"/>
    </reaction>
    <physiologicalReaction direction="right-to-left" evidence="6">
        <dbReference type="Rhea" id="RHEA:20738"/>
    </physiologicalReaction>
</comment>
<dbReference type="InterPro" id="IPR015422">
    <property type="entry name" value="PyrdxlP-dep_Trfase_small"/>
</dbReference>
<comment type="similarity">
    <text evidence="2">Belongs to the class-II pyridoxal-phosphate-dependent aminotransferase family.</text>
</comment>
<evidence type="ECO:0000256" key="5">
    <source>
        <dbReference type="ARBA" id="ARBA00023315"/>
    </source>
</evidence>
<protein>
    <recommendedName>
        <fullName evidence="8">2-amino-3-ketobutyrate coenzyme A ligase, mitochondrial</fullName>
        <ecNumber evidence="7">2.3.1.29</ecNumber>
    </recommendedName>
    <alternativeName>
        <fullName evidence="9">Aminoacetone synthase</fullName>
    </alternativeName>
    <alternativeName>
        <fullName evidence="10">Glycine acetyltransferase</fullName>
    </alternativeName>
</protein>
<dbReference type="NCBIfam" id="NF005394">
    <property type="entry name" value="PRK06939.1"/>
    <property type="match status" value="1"/>
</dbReference>
<dbReference type="PANTHER" id="PTHR13693">
    <property type="entry name" value="CLASS II AMINOTRANSFERASE/8-AMINO-7-OXONONANOATE SYNTHASE"/>
    <property type="match status" value="1"/>
</dbReference>
<dbReference type="PROSITE" id="PS00599">
    <property type="entry name" value="AA_TRANSFER_CLASS_2"/>
    <property type="match status" value="1"/>
</dbReference>
<dbReference type="AlphaFoldDB" id="A0AAV7YK36"/>
<evidence type="ECO:0000256" key="11">
    <source>
        <dbReference type="SAM" id="Phobius"/>
    </source>
</evidence>
<dbReference type="GO" id="GO:0016874">
    <property type="term" value="F:ligase activity"/>
    <property type="evidence" value="ECO:0007669"/>
    <property type="project" value="UniProtKB-KW"/>
</dbReference>
<keyword evidence="11" id="KW-0472">Membrane</keyword>
<gene>
    <name evidence="13" type="ORF">M0812_25945</name>
</gene>
<dbReference type="FunFam" id="3.40.640.10:FF:000006">
    <property type="entry name" value="5-aminolevulinate synthase, mitochondrial"/>
    <property type="match status" value="1"/>
</dbReference>
<keyword evidence="4" id="KW-0663">Pyridoxal phosphate</keyword>
<name>A0AAV7YK36_9EUKA</name>
<evidence type="ECO:0000256" key="4">
    <source>
        <dbReference type="ARBA" id="ARBA00022898"/>
    </source>
</evidence>
<keyword evidence="5" id="KW-0012">Acyltransferase</keyword>
<dbReference type="Pfam" id="PF00155">
    <property type="entry name" value="Aminotran_1_2"/>
    <property type="match status" value="1"/>
</dbReference>
<dbReference type="InterPro" id="IPR050087">
    <property type="entry name" value="AON_synthase_class-II"/>
</dbReference>
<evidence type="ECO:0000256" key="10">
    <source>
        <dbReference type="ARBA" id="ARBA00078624"/>
    </source>
</evidence>
<dbReference type="InterPro" id="IPR015421">
    <property type="entry name" value="PyrdxlP-dep_Trfase_major"/>
</dbReference>
<evidence type="ECO:0000259" key="12">
    <source>
        <dbReference type="Pfam" id="PF00155"/>
    </source>
</evidence>
<dbReference type="PANTHER" id="PTHR13693:SF102">
    <property type="entry name" value="2-AMINO-3-KETOBUTYRATE COENZYME A LIGASE, MITOCHONDRIAL"/>
    <property type="match status" value="1"/>
</dbReference>
<evidence type="ECO:0000256" key="9">
    <source>
        <dbReference type="ARBA" id="ARBA00075633"/>
    </source>
</evidence>
<dbReference type="InterPro" id="IPR011282">
    <property type="entry name" value="2am3keto_CoA_ligase"/>
</dbReference>
<dbReference type="GO" id="GO:0008890">
    <property type="term" value="F:glycine C-acetyltransferase activity"/>
    <property type="evidence" value="ECO:0007669"/>
    <property type="project" value="UniProtKB-EC"/>
</dbReference>
<dbReference type="GO" id="GO:0030170">
    <property type="term" value="F:pyridoxal phosphate binding"/>
    <property type="evidence" value="ECO:0007669"/>
    <property type="project" value="InterPro"/>
</dbReference>
<feature type="domain" description="Aminotransferase class I/classII large" evidence="12">
    <location>
        <begin position="61"/>
        <end position="407"/>
    </location>
</feature>
<keyword evidence="3" id="KW-0808">Transferase</keyword>
<evidence type="ECO:0000256" key="1">
    <source>
        <dbReference type="ARBA" id="ARBA00001933"/>
    </source>
</evidence>
<evidence type="ECO:0000256" key="3">
    <source>
        <dbReference type="ARBA" id="ARBA00022679"/>
    </source>
</evidence>
<accession>A0AAV7YK36</accession>
<dbReference type="Gene3D" id="3.90.1150.10">
    <property type="entry name" value="Aspartate Aminotransferase, domain 1"/>
    <property type="match status" value="1"/>
</dbReference>
<dbReference type="InterPro" id="IPR015424">
    <property type="entry name" value="PyrdxlP-dep_Trfase"/>
</dbReference>
<dbReference type="EMBL" id="JANTQA010000060">
    <property type="protein sequence ID" value="KAJ3428312.1"/>
    <property type="molecule type" value="Genomic_DNA"/>
</dbReference>
<evidence type="ECO:0000256" key="2">
    <source>
        <dbReference type="ARBA" id="ARBA00008392"/>
    </source>
</evidence>
<comment type="caution">
    <text evidence="13">The sequence shown here is derived from an EMBL/GenBank/DDBJ whole genome shotgun (WGS) entry which is preliminary data.</text>
</comment>
<evidence type="ECO:0000313" key="14">
    <source>
        <dbReference type="Proteomes" id="UP001146793"/>
    </source>
</evidence>
<dbReference type="HAMAP" id="MF_00985">
    <property type="entry name" value="2am3keto_CoA_ligase"/>
    <property type="match status" value="1"/>
</dbReference>
<dbReference type="GO" id="GO:0005739">
    <property type="term" value="C:mitochondrion"/>
    <property type="evidence" value="ECO:0007669"/>
    <property type="project" value="TreeGrafter"/>
</dbReference>
<keyword evidence="11" id="KW-1133">Transmembrane helix</keyword>
<reference evidence="13" key="1">
    <citation type="submission" date="2022-08" db="EMBL/GenBank/DDBJ databases">
        <title>Novel sulphate-reducing endosymbionts in the free-living metamonad Anaeramoeba.</title>
        <authorList>
            <person name="Jerlstrom-Hultqvist J."/>
            <person name="Cepicka I."/>
            <person name="Gallot-Lavallee L."/>
            <person name="Salas-Leiva D."/>
            <person name="Curtis B.A."/>
            <person name="Zahonova K."/>
            <person name="Pipaliya S."/>
            <person name="Dacks J."/>
            <person name="Roger A.J."/>
        </authorList>
    </citation>
    <scope>NUCLEOTIDE SEQUENCE</scope>
    <source>
        <strain evidence="13">Busselton2</strain>
    </source>
</reference>
<dbReference type="SUPFAM" id="SSF53383">
    <property type="entry name" value="PLP-dependent transferases"/>
    <property type="match status" value="1"/>
</dbReference>
<dbReference type="InterPro" id="IPR001917">
    <property type="entry name" value="Aminotrans_II_pyridoxalP_BS"/>
</dbReference>
<keyword evidence="13" id="KW-0436">Ligase</keyword>
<dbReference type="EC" id="2.3.1.29" evidence="7"/>
<evidence type="ECO:0000313" key="13">
    <source>
        <dbReference type="EMBL" id="KAJ3428312.1"/>
    </source>
</evidence>
<evidence type="ECO:0000256" key="6">
    <source>
        <dbReference type="ARBA" id="ARBA00052559"/>
    </source>
</evidence>
<dbReference type="CDD" id="cd06454">
    <property type="entry name" value="KBL_like"/>
    <property type="match status" value="1"/>
</dbReference>
<evidence type="ECO:0000256" key="8">
    <source>
        <dbReference type="ARBA" id="ARBA00069660"/>
    </source>
</evidence>
<organism evidence="13 14">
    <name type="scientific">Anaeramoeba flamelloides</name>
    <dbReference type="NCBI Taxonomy" id="1746091"/>
    <lineage>
        <taxon>Eukaryota</taxon>
        <taxon>Metamonada</taxon>
        <taxon>Anaeramoebidae</taxon>
        <taxon>Anaeramoeba</taxon>
    </lineage>
</organism>
<comment type="cofactor">
    <cofactor evidence="1">
        <name>pyridoxal 5'-phosphate</name>
        <dbReference type="ChEBI" id="CHEBI:597326"/>
    </cofactor>
</comment>
<dbReference type="GO" id="GO:0006567">
    <property type="term" value="P:L-threonine catabolic process"/>
    <property type="evidence" value="ECO:0007669"/>
    <property type="project" value="InterPro"/>
</dbReference>
<dbReference type="Gene3D" id="3.40.640.10">
    <property type="entry name" value="Type I PLP-dependent aspartate aminotransferase-like (Major domain)"/>
    <property type="match status" value="1"/>
</dbReference>
<evidence type="ECO:0000256" key="7">
    <source>
        <dbReference type="ARBA" id="ARBA00067076"/>
    </source>
</evidence>
<proteinExistence type="inferred from homology"/>
<dbReference type="InterPro" id="IPR004839">
    <property type="entry name" value="Aminotransferase_I/II_large"/>
</dbReference>
<dbReference type="FunFam" id="3.90.1150.10:FF:000004">
    <property type="entry name" value="2-amino-3-ketobutyrate coenzyme A ligase"/>
    <property type="match status" value="1"/>
</dbReference>
<feature type="transmembrane region" description="Helical" evidence="11">
    <location>
        <begin position="541"/>
        <end position="564"/>
    </location>
</feature>
<keyword evidence="11" id="KW-0812">Transmembrane</keyword>
<sequence>MLSNFLRKQQYNYVRNTFAKSAESVVKKQLQEIRKAGTWKAERIINTQQSASIGVEGTHNKVLNFCANNYLGLSNSPELMEAAKDVIDSHGLGLSSVRFICGTQDIHKKLESMIAQFHRMDDTILYSSCFTANGGLFEGFVDPVKSKVAILSDSLNHASIIDGIRLNKKARRMRYNHIDMQDLENKLIEAQDQDVRIITTDGVFSMDGDVAPLTKICDLADRYDSIVMVDESHATGFFGKTGRGASEYCNVLDRVDLINSTLGKALGGSSGGFTTGKQCYIDMLRQRSRPYLFSNTLAPAVVGASIKVFDILLKSTELRDKLEKNTLYFREKMTNAGFDILAGEHPIIPIMLYEGRLANEFADEMLKRGIYVIGFSYPVVPKGEARIRVQISAGHTKQQLDKAIDAFIEVGVSTTTITRLEPNGSKKYLRFLENSTNFYFPVSSSGDEAIISLYSDTCLFDLYFTTGMDYPTESDDDKLKLSKTQKSHACLSTISLEKKETKNNAQIAQLLYVTSKTDNTTNRLAIKVTVQQTTNIEKTTASLVISVILLAICCLITMIIIVFLSRKGNTDRKR</sequence>
<dbReference type="Proteomes" id="UP001146793">
    <property type="component" value="Unassembled WGS sequence"/>
</dbReference>